<dbReference type="Proteomes" id="UP000285326">
    <property type="component" value="Unassembled WGS sequence"/>
</dbReference>
<organism evidence="2 3">
    <name type="scientific">Golovinomyces cichoracearum</name>
    <dbReference type="NCBI Taxonomy" id="62708"/>
    <lineage>
        <taxon>Eukaryota</taxon>
        <taxon>Fungi</taxon>
        <taxon>Dikarya</taxon>
        <taxon>Ascomycota</taxon>
        <taxon>Pezizomycotina</taxon>
        <taxon>Leotiomycetes</taxon>
        <taxon>Erysiphales</taxon>
        <taxon>Erysiphaceae</taxon>
        <taxon>Golovinomyces</taxon>
    </lineage>
</organism>
<evidence type="ECO:0000313" key="3">
    <source>
        <dbReference type="Proteomes" id="UP000285326"/>
    </source>
</evidence>
<feature type="compositionally biased region" description="Polar residues" evidence="1">
    <location>
        <begin position="215"/>
        <end position="235"/>
    </location>
</feature>
<feature type="compositionally biased region" description="Basic and acidic residues" evidence="1">
    <location>
        <begin position="197"/>
        <end position="210"/>
    </location>
</feature>
<feature type="compositionally biased region" description="Polar residues" evidence="1">
    <location>
        <begin position="155"/>
        <end position="165"/>
    </location>
</feature>
<dbReference type="EMBL" id="MCBS01025057">
    <property type="protein sequence ID" value="RKF71667.1"/>
    <property type="molecule type" value="Genomic_DNA"/>
</dbReference>
<sequence>MQCQHIAKRRRPYEIRYPIRTKTTAAAINAKAKAAMKAKLSNTNTSPSLKLPANVSPNARSLGNNVSQTTPTKSPAHLPASVTGKSQIPSSSRDPRVLNGVQKSTAKNENQNSHGKSQKYAQREDSPVILQAKVAASSQISPKTITPGIERVNPNPGTNGTGQVNSKKKKQSTGQVNSKIETHGTEQINSKKKKHGTGHDNIKKATKETGPRTAANMNHLNSTQEKSPHSMSQKPTPKLDGQSFKPAVNSATYISRNFGAAPNIHKSKPLPANYNATKRKVTMTIVALPIALVTSWVLFERLVLGKERKELVPPGVSRVKEDNE</sequence>
<name>A0A420IAY3_9PEZI</name>
<dbReference type="AlphaFoldDB" id="A0A420IAY3"/>
<accession>A0A420IAY3</accession>
<feature type="compositionally biased region" description="Polar residues" evidence="1">
    <location>
        <begin position="55"/>
        <end position="73"/>
    </location>
</feature>
<feature type="region of interest" description="Disordered" evidence="1">
    <location>
        <begin position="142"/>
        <end position="244"/>
    </location>
</feature>
<comment type="caution">
    <text evidence="2">The sequence shown here is derived from an EMBL/GenBank/DDBJ whole genome shotgun (WGS) entry which is preliminary data.</text>
</comment>
<evidence type="ECO:0000313" key="2">
    <source>
        <dbReference type="EMBL" id="RKF71667.1"/>
    </source>
</evidence>
<proteinExistence type="predicted"/>
<protein>
    <submittedName>
        <fullName evidence="2">Uncharacterized protein</fullName>
    </submittedName>
</protein>
<feature type="region of interest" description="Disordered" evidence="1">
    <location>
        <begin position="39"/>
        <end position="123"/>
    </location>
</feature>
<evidence type="ECO:0000256" key="1">
    <source>
        <dbReference type="SAM" id="MobiDB-lite"/>
    </source>
</evidence>
<gene>
    <name evidence="2" type="ORF">GcM1_250092</name>
</gene>
<feature type="compositionally biased region" description="Polar residues" evidence="1">
    <location>
        <begin position="83"/>
        <end position="92"/>
    </location>
</feature>
<reference evidence="2 3" key="1">
    <citation type="journal article" date="2018" name="BMC Genomics">
        <title>Comparative genome analyses reveal sequence features reflecting distinct modes of host-adaptation between dicot and monocot powdery mildew.</title>
        <authorList>
            <person name="Wu Y."/>
            <person name="Ma X."/>
            <person name="Pan Z."/>
            <person name="Kale S.D."/>
            <person name="Song Y."/>
            <person name="King H."/>
            <person name="Zhang Q."/>
            <person name="Presley C."/>
            <person name="Deng X."/>
            <person name="Wei C.I."/>
            <person name="Xiao S."/>
        </authorList>
    </citation>
    <scope>NUCLEOTIDE SEQUENCE [LARGE SCALE GENOMIC DNA]</scope>
    <source>
        <strain evidence="2">UMSG1</strain>
    </source>
</reference>
<feature type="compositionally biased region" description="Polar residues" evidence="1">
    <location>
        <begin position="101"/>
        <end position="115"/>
    </location>
</feature>